<evidence type="ECO:0000256" key="1">
    <source>
        <dbReference type="SAM" id="MobiDB-lite"/>
    </source>
</evidence>
<feature type="region of interest" description="Disordered" evidence="1">
    <location>
        <begin position="154"/>
        <end position="174"/>
    </location>
</feature>
<gene>
    <name evidence="2" type="ORF">Cgig2_010002</name>
</gene>
<protein>
    <recommendedName>
        <fullName evidence="4">Retropepsins domain-containing protein</fullName>
    </recommendedName>
</protein>
<organism evidence="2 3">
    <name type="scientific">Carnegiea gigantea</name>
    <dbReference type="NCBI Taxonomy" id="171969"/>
    <lineage>
        <taxon>Eukaryota</taxon>
        <taxon>Viridiplantae</taxon>
        <taxon>Streptophyta</taxon>
        <taxon>Embryophyta</taxon>
        <taxon>Tracheophyta</taxon>
        <taxon>Spermatophyta</taxon>
        <taxon>Magnoliopsida</taxon>
        <taxon>eudicotyledons</taxon>
        <taxon>Gunneridae</taxon>
        <taxon>Pentapetalae</taxon>
        <taxon>Caryophyllales</taxon>
        <taxon>Cactineae</taxon>
        <taxon>Cactaceae</taxon>
        <taxon>Cactoideae</taxon>
        <taxon>Echinocereeae</taxon>
        <taxon>Carnegiea</taxon>
    </lineage>
</organism>
<dbReference type="PANTHER" id="PTHR33240">
    <property type="entry name" value="OS08G0508500 PROTEIN"/>
    <property type="match status" value="1"/>
</dbReference>
<evidence type="ECO:0000313" key="2">
    <source>
        <dbReference type="EMBL" id="KAJ8432400.1"/>
    </source>
</evidence>
<evidence type="ECO:0000313" key="3">
    <source>
        <dbReference type="Proteomes" id="UP001153076"/>
    </source>
</evidence>
<proteinExistence type="predicted"/>
<reference evidence="2" key="1">
    <citation type="submission" date="2022-04" db="EMBL/GenBank/DDBJ databases">
        <title>Carnegiea gigantea Genome sequencing and assembly v2.</title>
        <authorList>
            <person name="Copetti D."/>
            <person name="Sanderson M.J."/>
            <person name="Burquez A."/>
            <person name="Wojciechowski M.F."/>
        </authorList>
    </citation>
    <scope>NUCLEOTIDE SEQUENCE</scope>
    <source>
        <strain evidence="2">SGP5-SGP5p</strain>
        <tissue evidence="2">Aerial part</tissue>
    </source>
</reference>
<name>A0A9Q1JWZ0_9CARY</name>
<comment type="caution">
    <text evidence="2">The sequence shown here is derived from an EMBL/GenBank/DDBJ whole genome shotgun (WGS) entry which is preliminary data.</text>
</comment>
<accession>A0A9Q1JWZ0</accession>
<dbReference type="OrthoDB" id="2919534at2759"/>
<dbReference type="Proteomes" id="UP001153076">
    <property type="component" value="Unassembled WGS sequence"/>
</dbReference>
<sequence length="578" mass="63937">MAEQGNRVTVPTMVFGGKQGPHFTSVHNNPLVVEMKVASTILRRILIDMGSSVGIITWDCLKKLTYPGREIIPLVHPILRFEGQEVNSTGIIRLPLRLGDKIKAKNLEVDFLVVNPTLYKMKVVIAPYLLQLQFEADDGSIGTIQGDHVRPLVDRTTEQGPPLTGKKAQTGPSPPAAEALVIHTVTSDEPERALSVRTLTMIAPLIQPGSIALLVRHRNLAIQGCSLLIAQALFNSCRRVRLHQLGVLTLDLSTTAILDELDVRLKITFNAEGLRCQGAPERTRRSHHVPDDSPDPRPWLTFQPRPLPWSKPFPAGALSLLLLLQLLQAVLGCRFIRLLALSLKVANLPPQQAIRALERHQPPGTLCTEPEYVLKALQRPAIGATKESNRGISIRTFLACISTHLRRSSSRTRSASVVTCSTVASPDSRENSFPCACSTLEKRESGQSQKKNLRIKGVLSSLSLDLLRFRSGPFWASTTLAIKEGIDLDVSRRPFLSIGRLPIWVTDRLPLVPIRQMLPTRFAAYEKKVVFSILNFELLLDGRHEAFLIVETIPPEVSRLAGSPLDQLNLRKRKASTS</sequence>
<evidence type="ECO:0008006" key="4">
    <source>
        <dbReference type="Google" id="ProtNLM"/>
    </source>
</evidence>
<dbReference type="AlphaFoldDB" id="A0A9Q1JWZ0"/>
<dbReference type="PANTHER" id="PTHR33240:SF17">
    <property type="entry name" value="EUKARYOTIC PEPTIDE CHAIN RELEASE FACTOR GTP-BINDING SUBUNIT-LIKE"/>
    <property type="match status" value="1"/>
</dbReference>
<dbReference type="EMBL" id="JAKOGI010000609">
    <property type="protein sequence ID" value="KAJ8432400.1"/>
    <property type="molecule type" value="Genomic_DNA"/>
</dbReference>
<keyword evidence="3" id="KW-1185">Reference proteome</keyword>